<reference evidence="10" key="1">
    <citation type="submission" date="2021-01" db="EMBL/GenBank/DDBJ databases">
        <authorList>
            <person name="Corre E."/>
            <person name="Pelletier E."/>
            <person name="Niang G."/>
            <person name="Scheremetjew M."/>
            <person name="Finn R."/>
            <person name="Kale V."/>
            <person name="Holt S."/>
            <person name="Cochrane G."/>
            <person name="Meng A."/>
            <person name="Brown T."/>
            <person name="Cohen L."/>
        </authorList>
    </citation>
    <scope>NUCLEOTIDE SEQUENCE</scope>
    <source>
        <strain evidence="10">NIES-381</strain>
    </source>
</reference>
<keyword evidence="4 9" id="KW-0378">Hydrolase</keyword>
<organism evidence="10">
    <name type="scientific">Eutreptiella gymnastica</name>
    <dbReference type="NCBI Taxonomy" id="73025"/>
    <lineage>
        <taxon>Eukaryota</taxon>
        <taxon>Discoba</taxon>
        <taxon>Euglenozoa</taxon>
        <taxon>Euglenida</taxon>
        <taxon>Spirocuta</taxon>
        <taxon>Euglenophyceae</taxon>
        <taxon>Eutreptiales</taxon>
        <taxon>Eutreptiaceae</taxon>
        <taxon>Eutreptiella</taxon>
    </lineage>
</organism>
<comment type="subcellular location">
    <subcellularLocation>
        <location evidence="1 9">Nucleus</location>
    </subcellularLocation>
</comment>
<keyword evidence="6 9" id="KW-0539">Nucleus</keyword>
<dbReference type="Pfam" id="PF04722">
    <property type="entry name" value="Ssu72"/>
    <property type="match status" value="1"/>
</dbReference>
<accession>A0A7S1NPC6</accession>
<evidence type="ECO:0000256" key="5">
    <source>
        <dbReference type="ARBA" id="ARBA00022912"/>
    </source>
</evidence>
<dbReference type="InterPro" id="IPR006811">
    <property type="entry name" value="RNA_pol_II_suA"/>
</dbReference>
<evidence type="ECO:0000256" key="3">
    <source>
        <dbReference type="ARBA" id="ARBA00022664"/>
    </source>
</evidence>
<evidence type="ECO:0000256" key="4">
    <source>
        <dbReference type="ARBA" id="ARBA00022801"/>
    </source>
</evidence>
<comment type="function">
    <text evidence="9">Protein phosphatase that catalyzes the dephosphorylation of the C-terminal domain of RNA polymerase II. Plays a role in RNA processing and termination.</text>
</comment>
<evidence type="ECO:0000313" key="10">
    <source>
        <dbReference type="EMBL" id="CAD9032719.1"/>
    </source>
</evidence>
<keyword evidence="3 9" id="KW-0507">mRNA processing</keyword>
<dbReference type="AlphaFoldDB" id="A0A7S1NPC6"/>
<evidence type="ECO:0000256" key="1">
    <source>
        <dbReference type="ARBA" id="ARBA00004123"/>
    </source>
</evidence>
<dbReference type="EC" id="3.1.3.16" evidence="9"/>
<proteinExistence type="inferred from homology"/>
<evidence type="ECO:0000256" key="8">
    <source>
        <dbReference type="ARBA" id="ARBA00048336"/>
    </source>
</evidence>
<sequence>MPLVVNTVCQSNMNRSMAAHLKLQDVQGLQLVSSGVGEKVKIPGDRPDRPNVYDFGTPYSQIEADLRSKDEALYLRNNLIPLVARNKGIKTCPQRFTEVWAGTPCDIIFSFEERVYDTVLEVIQLTESHPAALSRVHVFNLTTNDTKEDAEKGADLSVEFLQDLVDTPDWENHVPELVQRFVDKHRQPLLHCLLVLPDLDPWSQLPRPT</sequence>
<evidence type="ECO:0000256" key="6">
    <source>
        <dbReference type="ARBA" id="ARBA00023242"/>
    </source>
</evidence>
<keyword evidence="5 9" id="KW-0904">Protein phosphatase</keyword>
<protein>
    <recommendedName>
        <fullName evidence="9">RNA polymerase II subunit A C-terminal domain phosphatase SSU72</fullName>
        <shortName evidence="9">CTD phosphatase SSU72</shortName>
        <ecNumber evidence="9">3.1.3.16</ecNumber>
    </recommendedName>
</protein>
<evidence type="ECO:0000256" key="9">
    <source>
        <dbReference type="RuleBase" id="RU369031"/>
    </source>
</evidence>
<dbReference type="PANTHER" id="PTHR20383">
    <property type="entry name" value="RNA POLYMERASE II SUBUNIT A C-TERMINAL DOMAIN PHOSPHATASE"/>
    <property type="match status" value="1"/>
</dbReference>
<evidence type="ECO:0000256" key="7">
    <source>
        <dbReference type="ARBA" id="ARBA00047761"/>
    </source>
</evidence>
<dbReference type="Gene3D" id="3.40.50.2300">
    <property type="match status" value="2"/>
</dbReference>
<dbReference type="GO" id="GO:0006397">
    <property type="term" value="P:mRNA processing"/>
    <property type="evidence" value="ECO:0007669"/>
    <property type="project" value="UniProtKB-KW"/>
</dbReference>
<name>A0A7S1NPC6_9EUGL</name>
<comment type="catalytic activity">
    <reaction evidence="8 9">
        <text>O-phospho-L-threonyl-[protein] + H2O = L-threonyl-[protein] + phosphate</text>
        <dbReference type="Rhea" id="RHEA:47004"/>
        <dbReference type="Rhea" id="RHEA-COMP:11060"/>
        <dbReference type="Rhea" id="RHEA-COMP:11605"/>
        <dbReference type="ChEBI" id="CHEBI:15377"/>
        <dbReference type="ChEBI" id="CHEBI:30013"/>
        <dbReference type="ChEBI" id="CHEBI:43474"/>
        <dbReference type="ChEBI" id="CHEBI:61977"/>
        <dbReference type="EC" id="3.1.3.16"/>
    </reaction>
</comment>
<comment type="catalytic activity">
    <reaction evidence="7 9">
        <text>O-phospho-L-seryl-[protein] + H2O = L-seryl-[protein] + phosphate</text>
        <dbReference type="Rhea" id="RHEA:20629"/>
        <dbReference type="Rhea" id="RHEA-COMP:9863"/>
        <dbReference type="Rhea" id="RHEA-COMP:11604"/>
        <dbReference type="ChEBI" id="CHEBI:15377"/>
        <dbReference type="ChEBI" id="CHEBI:29999"/>
        <dbReference type="ChEBI" id="CHEBI:43474"/>
        <dbReference type="ChEBI" id="CHEBI:83421"/>
        <dbReference type="EC" id="3.1.3.16"/>
    </reaction>
</comment>
<gene>
    <name evidence="10" type="ORF">EGYM00392_LOCUS43863</name>
</gene>
<dbReference type="GO" id="GO:0004722">
    <property type="term" value="F:protein serine/threonine phosphatase activity"/>
    <property type="evidence" value="ECO:0007669"/>
    <property type="project" value="UniProtKB-UniRule"/>
</dbReference>
<evidence type="ECO:0000256" key="2">
    <source>
        <dbReference type="ARBA" id="ARBA00008978"/>
    </source>
</evidence>
<dbReference type="EMBL" id="HBGA01117793">
    <property type="protein sequence ID" value="CAD9032719.1"/>
    <property type="molecule type" value="Transcribed_RNA"/>
</dbReference>
<dbReference type="GO" id="GO:0005634">
    <property type="term" value="C:nucleus"/>
    <property type="evidence" value="ECO:0007669"/>
    <property type="project" value="UniProtKB-SubCell"/>
</dbReference>
<comment type="similarity">
    <text evidence="2 9">Belongs to the SSU72 phosphatase family.</text>
</comment>